<accession>A0ABV6C3H7</accession>
<reference evidence="1 2" key="1">
    <citation type="submission" date="2024-09" db="EMBL/GenBank/DDBJ databases">
        <authorList>
            <person name="Sun Q."/>
            <person name="Mori K."/>
        </authorList>
    </citation>
    <scope>NUCLEOTIDE SEQUENCE [LARGE SCALE GENOMIC DNA]</scope>
    <source>
        <strain evidence="1 2">JCM 15389</strain>
    </source>
</reference>
<dbReference type="EMBL" id="JBHLYQ010000053">
    <property type="protein sequence ID" value="MFC0081868.1"/>
    <property type="molecule type" value="Genomic_DNA"/>
</dbReference>
<name>A0ABV6C3H7_9ACTN</name>
<keyword evidence="2" id="KW-1185">Reference proteome</keyword>
<comment type="caution">
    <text evidence="1">The sequence shown here is derived from an EMBL/GenBank/DDBJ whole genome shotgun (WGS) entry which is preliminary data.</text>
</comment>
<gene>
    <name evidence="1" type="ORF">ACFFRE_06875</name>
</gene>
<proteinExistence type="predicted"/>
<dbReference type="RefSeq" id="WP_377789183.1">
    <property type="nucleotide sequence ID" value="NZ_JBHLYQ010000053.1"/>
</dbReference>
<protein>
    <recommendedName>
        <fullName evidence="3">NifU-like protein</fullName>
    </recommendedName>
</protein>
<organism evidence="1 2">
    <name type="scientific">Aciditerrimonas ferrireducens</name>
    <dbReference type="NCBI Taxonomy" id="667306"/>
    <lineage>
        <taxon>Bacteria</taxon>
        <taxon>Bacillati</taxon>
        <taxon>Actinomycetota</taxon>
        <taxon>Acidimicrobiia</taxon>
        <taxon>Acidimicrobiales</taxon>
        <taxon>Acidimicrobiaceae</taxon>
        <taxon>Aciditerrimonas</taxon>
    </lineage>
</organism>
<sequence length="180" mass="19040">MSDVLDERAAEAAGRVDRLLGRLGDLADPEARSLAEDLVRAVSDLYGAGLARVVQLTARSAGLPGDHPACGCLEALTEDELVGGLLALHDLHPSDLRARVERAVAGVVDGRDGSDATVLEVDGSRGRVRVRLLVAATALTGPDQVERRLRRALASAAPELEEVVVERPPVPTPVRLLARR</sequence>
<evidence type="ECO:0000313" key="1">
    <source>
        <dbReference type="EMBL" id="MFC0081868.1"/>
    </source>
</evidence>
<dbReference type="Proteomes" id="UP001589788">
    <property type="component" value="Unassembled WGS sequence"/>
</dbReference>
<evidence type="ECO:0000313" key="2">
    <source>
        <dbReference type="Proteomes" id="UP001589788"/>
    </source>
</evidence>
<evidence type="ECO:0008006" key="3">
    <source>
        <dbReference type="Google" id="ProtNLM"/>
    </source>
</evidence>